<dbReference type="InterPro" id="IPR008939">
    <property type="entry name" value="Lytic_TGlycosylase_superhlx_U"/>
</dbReference>
<comment type="caution">
    <text evidence="2">The sequence shown here is derived from an EMBL/GenBank/DDBJ whole genome shotgun (WGS) entry which is preliminary data.</text>
</comment>
<dbReference type="BioCyc" id="PSYR875330:G11XH-7329-MONOMER"/>
<organism evidence="2 3">
    <name type="scientific">Pseudomonas savastanoi pv. glycinea str. race 4</name>
    <dbReference type="NCBI Taxonomy" id="875330"/>
    <lineage>
        <taxon>Bacteria</taxon>
        <taxon>Pseudomonadati</taxon>
        <taxon>Pseudomonadota</taxon>
        <taxon>Gammaproteobacteria</taxon>
        <taxon>Pseudomonadales</taxon>
        <taxon>Pseudomonadaceae</taxon>
        <taxon>Pseudomonas</taxon>
    </lineage>
</organism>
<proteinExistence type="predicted"/>
<protein>
    <submittedName>
        <fullName evidence="2">Soluble lytic murein transglycosylase</fullName>
    </submittedName>
</protein>
<name>F3CHU1_PSESG</name>
<dbReference type="AlphaFoldDB" id="F3CHU1"/>
<sequence length="48" mass="5948">DDRALEVMTRYDPELRDNTVTEWRMRLLLRLGRWEDAYELARRLPKDL</sequence>
<dbReference type="EMBL" id="ADWY01003225">
    <property type="protein sequence ID" value="EGH18833.1"/>
    <property type="molecule type" value="Genomic_DNA"/>
</dbReference>
<dbReference type="Proteomes" id="UP000005466">
    <property type="component" value="Unassembled WGS sequence"/>
</dbReference>
<dbReference type="SUPFAM" id="SSF48435">
    <property type="entry name" value="Bacterial muramidases"/>
    <property type="match status" value="1"/>
</dbReference>
<reference evidence="2 3" key="1">
    <citation type="journal article" date="2011" name="PLoS Pathog.">
        <title>Dynamic evolution of pathogenicity revealed by sequencing and comparative genomics of 19 Pseudomonas syringae isolates.</title>
        <authorList>
            <person name="Baltrus D.A."/>
            <person name="Nishimura M.T."/>
            <person name="Romanchuk A."/>
            <person name="Chang J.H."/>
            <person name="Mukhtar M.S."/>
            <person name="Cherkis K."/>
            <person name="Roach J."/>
            <person name="Grant S.R."/>
            <person name="Jones C.D."/>
            <person name="Dangl J.L."/>
        </authorList>
    </citation>
    <scope>NUCLEOTIDE SEQUENCE [LARGE SCALE GENOMIC DNA]</scope>
    <source>
        <strain evidence="3">race 4</strain>
    </source>
</reference>
<dbReference type="GO" id="GO:0004553">
    <property type="term" value="F:hydrolase activity, hydrolyzing O-glycosyl compounds"/>
    <property type="evidence" value="ECO:0007669"/>
    <property type="project" value="InterPro"/>
</dbReference>
<evidence type="ECO:0000313" key="2">
    <source>
        <dbReference type="EMBL" id="EGH18833.1"/>
    </source>
</evidence>
<feature type="non-terminal residue" evidence="2">
    <location>
        <position position="1"/>
    </location>
</feature>
<evidence type="ECO:0000256" key="1">
    <source>
        <dbReference type="ARBA" id="ARBA00022729"/>
    </source>
</evidence>
<dbReference type="GO" id="GO:0042597">
    <property type="term" value="C:periplasmic space"/>
    <property type="evidence" value="ECO:0007669"/>
    <property type="project" value="InterPro"/>
</dbReference>
<dbReference type="Gene3D" id="1.25.20.10">
    <property type="entry name" value="Bacterial muramidases"/>
    <property type="match status" value="1"/>
</dbReference>
<gene>
    <name evidence="2" type="ORF">Pgy4_38321</name>
</gene>
<keyword evidence="1" id="KW-0732">Signal</keyword>
<evidence type="ECO:0000313" key="3">
    <source>
        <dbReference type="Proteomes" id="UP000005466"/>
    </source>
</evidence>
<feature type="non-terminal residue" evidence="2">
    <location>
        <position position="48"/>
    </location>
</feature>
<accession>F3CHU1</accession>